<reference evidence="1" key="1">
    <citation type="submission" date="2022-03" db="EMBL/GenBank/DDBJ databases">
        <authorList>
            <person name="Tunstrom K."/>
        </authorList>
    </citation>
    <scope>NUCLEOTIDE SEQUENCE</scope>
</reference>
<evidence type="ECO:0000313" key="2">
    <source>
        <dbReference type="Proteomes" id="UP001153954"/>
    </source>
</evidence>
<evidence type="ECO:0000313" key="1">
    <source>
        <dbReference type="EMBL" id="CAH2108266.1"/>
    </source>
</evidence>
<dbReference type="AlphaFoldDB" id="A0AAU9V8C9"/>
<dbReference type="Proteomes" id="UP001153954">
    <property type="component" value="Unassembled WGS sequence"/>
</dbReference>
<organism evidence="1 2">
    <name type="scientific">Euphydryas editha</name>
    <name type="common">Edith's checkerspot</name>
    <dbReference type="NCBI Taxonomy" id="104508"/>
    <lineage>
        <taxon>Eukaryota</taxon>
        <taxon>Metazoa</taxon>
        <taxon>Ecdysozoa</taxon>
        <taxon>Arthropoda</taxon>
        <taxon>Hexapoda</taxon>
        <taxon>Insecta</taxon>
        <taxon>Pterygota</taxon>
        <taxon>Neoptera</taxon>
        <taxon>Endopterygota</taxon>
        <taxon>Lepidoptera</taxon>
        <taxon>Glossata</taxon>
        <taxon>Ditrysia</taxon>
        <taxon>Papilionoidea</taxon>
        <taxon>Nymphalidae</taxon>
        <taxon>Nymphalinae</taxon>
        <taxon>Euphydryas</taxon>
    </lineage>
</organism>
<accession>A0AAU9V8C9</accession>
<protein>
    <submittedName>
        <fullName evidence="1">Uncharacterized protein</fullName>
    </submittedName>
</protein>
<name>A0AAU9V8C9_EUPED</name>
<gene>
    <name evidence="1" type="ORF">EEDITHA_LOCUS22218</name>
</gene>
<proteinExistence type="predicted"/>
<keyword evidence="2" id="KW-1185">Reference proteome</keyword>
<comment type="caution">
    <text evidence="1">The sequence shown here is derived from an EMBL/GenBank/DDBJ whole genome shotgun (WGS) entry which is preliminary data.</text>
</comment>
<dbReference type="EMBL" id="CAKOGL010000031">
    <property type="protein sequence ID" value="CAH2108266.1"/>
    <property type="molecule type" value="Genomic_DNA"/>
</dbReference>
<sequence>MTRALSESDSQLIRYNVASDLTLPKKLKECNFAEILHLLDNHFTPKRSGVAKKHNFHSATQRSGKTHTQATVRRLATHYGFKNLEEALLDRFVMEMTAGPEHDTI</sequence>